<dbReference type="Gene3D" id="1.10.3120.10">
    <property type="entry name" value="Trigger factor, C-terminal domain"/>
    <property type="match status" value="1"/>
</dbReference>
<protein>
    <submittedName>
        <fullName evidence="2">Trigger factor tig</fullName>
    </submittedName>
</protein>
<dbReference type="Proteomes" id="UP000006008">
    <property type="component" value="Unassembled WGS sequence"/>
</dbReference>
<dbReference type="InterPro" id="IPR027304">
    <property type="entry name" value="Trigger_fact/SurA_dom_sf"/>
</dbReference>
<dbReference type="EMBL" id="ADLD01000004">
    <property type="protein sequence ID" value="EHB93164.1"/>
    <property type="molecule type" value="Genomic_DNA"/>
</dbReference>
<dbReference type="Pfam" id="PF05697">
    <property type="entry name" value="Trigger_N"/>
    <property type="match status" value="1"/>
</dbReference>
<dbReference type="PATRIC" id="fig|742725.3.peg.475"/>
<evidence type="ECO:0000259" key="1">
    <source>
        <dbReference type="Pfam" id="PF05697"/>
    </source>
</evidence>
<evidence type="ECO:0000313" key="2">
    <source>
        <dbReference type="EMBL" id="EHB93164.1"/>
    </source>
</evidence>
<dbReference type="InterPro" id="IPR005215">
    <property type="entry name" value="Trig_fac"/>
</dbReference>
<dbReference type="InterPro" id="IPR008881">
    <property type="entry name" value="Trigger_fac_ribosome-bd_bac"/>
</dbReference>
<gene>
    <name evidence="2" type="ORF">HMPREF9450_00430</name>
</gene>
<dbReference type="AlphaFoldDB" id="G5H670"/>
<reference evidence="2 3" key="1">
    <citation type="submission" date="2011-08" db="EMBL/GenBank/DDBJ databases">
        <title>The Genome Sequence of Alistipes indistinctus YIT 12060.</title>
        <authorList>
            <consortium name="The Broad Institute Genome Sequencing Platform"/>
            <person name="Earl A."/>
            <person name="Ward D."/>
            <person name="Feldgarden M."/>
            <person name="Gevers D."/>
            <person name="Morotomi M."/>
            <person name="Young S.K."/>
            <person name="Zeng Q."/>
            <person name="Gargeya S."/>
            <person name="Fitzgerald M."/>
            <person name="Haas B."/>
            <person name="Abouelleil A."/>
            <person name="Alvarado L."/>
            <person name="Arachchi H.M."/>
            <person name="Berlin A."/>
            <person name="Brown A."/>
            <person name="Chapman S.B."/>
            <person name="Chen Z."/>
            <person name="Dunbar C."/>
            <person name="Freedman E."/>
            <person name="Gearin G."/>
            <person name="Gellesch M."/>
            <person name="Goldberg J."/>
            <person name="Griggs A."/>
            <person name="Gujja S."/>
            <person name="Heiman D."/>
            <person name="Howarth C."/>
            <person name="Larson L."/>
            <person name="Lui A."/>
            <person name="MacDonald P.J.P."/>
            <person name="Montmayeur A."/>
            <person name="Murphy C."/>
            <person name="Neiman D."/>
            <person name="Pearson M."/>
            <person name="Priest M."/>
            <person name="Roberts A."/>
            <person name="Saif S."/>
            <person name="Shea T."/>
            <person name="Shenoy N."/>
            <person name="Sisk P."/>
            <person name="Stolte C."/>
            <person name="Sykes S."/>
            <person name="Wortman J."/>
            <person name="Nusbaum C."/>
            <person name="Birren B."/>
        </authorList>
    </citation>
    <scope>NUCLEOTIDE SEQUENCE [LARGE SCALE GENOMIC DNA]</scope>
    <source>
        <strain evidence="2 3">YIT 12060</strain>
    </source>
</reference>
<dbReference type="InterPro" id="IPR036611">
    <property type="entry name" value="Trigger_fac_ribosome-bd_sf"/>
</dbReference>
<name>G5H670_9BACT</name>
<dbReference type="SUPFAM" id="SSF102735">
    <property type="entry name" value="Trigger factor ribosome-binding domain"/>
    <property type="match status" value="1"/>
</dbReference>
<accession>G5H670</accession>
<dbReference type="GO" id="GO:0015031">
    <property type="term" value="P:protein transport"/>
    <property type="evidence" value="ECO:0007669"/>
    <property type="project" value="InterPro"/>
</dbReference>
<dbReference type="GO" id="GO:0044183">
    <property type="term" value="F:protein folding chaperone"/>
    <property type="evidence" value="ECO:0007669"/>
    <property type="project" value="TreeGrafter"/>
</dbReference>
<evidence type="ECO:0000313" key="3">
    <source>
        <dbReference type="Proteomes" id="UP000006008"/>
    </source>
</evidence>
<dbReference type="PANTHER" id="PTHR30560:SF3">
    <property type="entry name" value="TRIGGER FACTOR-LIKE PROTEIN TIG, CHLOROPLASTIC"/>
    <property type="match status" value="1"/>
</dbReference>
<keyword evidence="3" id="KW-1185">Reference proteome</keyword>
<dbReference type="eggNOG" id="COG0544">
    <property type="taxonomic scope" value="Bacteria"/>
</dbReference>
<dbReference type="RefSeq" id="WP_009133236.1">
    <property type="nucleotide sequence ID" value="NZ_CP102250.1"/>
</dbReference>
<dbReference type="GO" id="GO:0043335">
    <property type="term" value="P:protein unfolding"/>
    <property type="evidence" value="ECO:0007669"/>
    <property type="project" value="TreeGrafter"/>
</dbReference>
<dbReference type="GO" id="GO:0043022">
    <property type="term" value="F:ribosome binding"/>
    <property type="evidence" value="ECO:0007669"/>
    <property type="project" value="TreeGrafter"/>
</dbReference>
<dbReference type="InterPro" id="IPR037041">
    <property type="entry name" value="Trigger_fac_C_sf"/>
</dbReference>
<dbReference type="OrthoDB" id="9767721at2"/>
<dbReference type="PANTHER" id="PTHR30560">
    <property type="entry name" value="TRIGGER FACTOR CHAPERONE AND PEPTIDYL-PROLYL CIS/TRANS ISOMERASE"/>
    <property type="match status" value="1"/>
</dbReference>
<comment type="caution">
    <text evidence="2">The sequence shown here is derived from an EMBL/GenBank/DDBJ whole genome shotgun (WGS) entry which is preliminary data.</text>
</comment>
<feature type="domain" description="Trigger factor ribosome-binding bacterial" evidence="1">
    <location>
        <begin position="1"/>
        <end position="140"/>
    </location>
</feature>
<proteinExistence type="predicted"/>
<dbReference type="SUPFAM" id="SSF109998">
    <property type="entry name" value="Triger factor/SurA peptide-binding domain-like"/>
    <property type="match status" value="1"/>
</dbReference>
<dbReference type="GeneID" id="92816850"/>
<dbReference type="NCBIfam" id="TIGR00115">
    <property type="entry name" value="tig"/>
    <property type="match status" value="1"/>
</dbReference>
<dbReference type="GO" id="GO:0003755">
    <property type="term" value="F:peptidyl-prolyl cis-trans isomerase activity"/>
    <property type="evidence" value="ECO:0007669"/>
    <property type="project" value="TreeGrafter"/>
</dbReference>
<dbReference type="STRING" id="742725.HMPREF9450_00430"/>
<organism evidence="2 3">
    <name type="scientific">Alistipes indistinctus YIT 12060</name>
    <dbReference type="NCBI Taxonomy" id="742725"/>
    <lineage>
        <taxon>Bacteria</taxon>
        <taxon>Pseudomonadati</taxon>
        <taxon>Bacteroidota</taxon>
        <taxon>Bacteroidia</taxon>
        <taxon>Bacteroidales</taxon>
        <taxon>Rikenellaceae</taxon>
        <taxon>Alistipes</taxon>
    </lineage>
</organism>
<sequence>MNIVRENLEDGTTLLKATVAEADYNEAVDKALRTYKRKANVPGFRPGMVPMSIINKMYRKGVVAEEAYRAASNGCFDYIEKEKLTLVGDMIPSEKQQPLDFENSTEYEFAFEVGLAPEINIPLSKKDKVKKYTIAIEDKMREGYRSNFTRRFGKLVDVDTVEKEDALNVTLDQPEMKIEEAYVGLIGMSDAARKPFLGKKVGDTMEVNVNELYPTPAQRAAILQVKEDELEGINPKFTLTITKIRRFTEPELNDEFFKMAFPEGNVKNADEFAQYIDSQISRDLSRESDFLFTLDIRRMLLDKANLALPDAFLKRWLFTINEGKFSLEEIEKDFDKFLEMMKWNLIQKHYVNELKLEVTPEEATQEAKALAMQQFAYYGMNQVADDMLANYAKSILENKEESRKVYEKLFERKVIDAVVPQITVTDTTVTPEEFAKLAEKAQ</sequence>
<dbReference type="GO" id="GO:0051083">
    <property type="term" value="P:'de novo' cotranslational protein folding"/>
    <property type="evidence" value="ECO:0007669"/>
    <property type="project" value="TreeGrafter"/>
</dbReference>
<dbReference type="Gene3D" id="3.30.70.1050">
    <property type="entry name" value="Trigger factor ribosome-binding domain"/>
    <property type="match status" value="1"/>
</dbReference>
<dbReference type="HOGENOM" id="CLU_045516_0_0_10"/>